<protein>
    <recommendedName>
        <fullName evidence="8">Calcitonin receptor-stimulating peptide 1</fullName>
    </recommendedName>
</protein>
<evidence type="ECO:0000256" key="3">
    <source>
        <dbReference type="ARBA" id="ARBA00022525"/>
    </source>
</evidence>
<evidence type="ECO:0000256" key="8">
    <source>
        <dbReference type="ARBA" id="ARBA00049775"/>
    </source>
</evidence>
<dbReference type="InterPro" id="IPR015476">
    <property type="entry name" value="Calcitonin_gene-rel_peptide"/>
</dbReference>
<keyword evidence="4" id="KW-0165">Cleavage on pair of basic residues</keyword>
<evidence type="ECO:0000256" key="2">
    <source>
        <dbReference type="ARBA" id="ARBA00009222"/>
    </source>
</evidence>
<evidence type="ECO:0000256" key="1">
    <source>
        <dbReference type="ARBA" id="ARBA00004613"/>
    </source>
</evidence>
<dbReference type="SMART" id="SM00113">
    <property type="entry name" value="CALCITONIN"/>
    <property type="match status" value="1"/>
</dbReference>
<dbReference type="InterPro" id="IPR018360">
    <property type="entry name" value="Calcitonin_CS"/>
</dbReference>
<keyword evidence="3" id="KW-0964">Secreted</keyword>
<keyword evidence="6 9" id="KW-1015">Disulfide bond</keyword>
<dbReference type="AlphaFoldDB" id="A0A643C8I0"/>
<dbReference type="EMBL" id="SGJD01002172">
    <property type="protein sequence ID" value="KAB0396412.1"/>
    <property type="molecule type" value="Genomic_DNA"/>
</dbReference>
<keyword evidence="5 10" id="KW-0732">Signal</keyword>
<keyword evidence="13" id="KW-1185">Reference proteome</keyword>
<keyword evidence="7" id="KW-0675">Receptor</keyword>
<evidence type="ECO:0000256" key="9">
    <source>
        <dbReference type="PIRSR" id="PIRSR621116-50"/>
    </source>
</evidence>
<dbReference type="Proteomes" id="UP000437017">
    <property type="component" value="Unassembled WGS sequence"/>
</dbReference>
<proteinExistence type="inferred from homology"/>
<feature type="non-terminal residue" evidence="12">
    <location>
        <position position="1"/>
    </location>
</feature>
<evidence type="ECO:0000256" key="6">
    <source>
        <dbReference type="ARBA" id="ARBA00023157"/>
    </source>
</evidence>
<dbReference type="GO" id="GO:0005615">
    <property type="term" value="C:extracellular space"/>
    <property type="evidence" value="ECO:0007669"/>
    <property type="project" value="TreeGrafter"/>
</dbReference>
<organism evidence="12 13">
    <name type="scientific">Balaenoptera physalus</name>
    <name type="common">Fin whale</name>
    <name type="synonym">Balaena physalus</name>
    <dbReference type="NCBI Taxonomy" id="9770"/>
    <lineage>
        <taxon>Eukaryota</taxon>
        <taxon>Metazoa</taxon>
        <taxon>Chordata</taxon>
        <taxon>Craniata</taxon>
        <taxon>Vertebrata</taxon>
        <taxon>Euteleostomi</taxon>
        <taxon>Mammalia</taxon>
        <taxon>Eutheria</taxon>
        <taxon>Laurasiatheria</taxon>
        <taxon>Artiodactyla</taxon>
        <taxon>Whippomorpha</taxon>
        <taxon>Cetacea</taxon>
        <taxon>Mysticeti</taxon>
        <taxon>Balaenopteridae</taxon>
        <taxon>Balaenoptera</taxon>
    </lineage>
</organism>
<dbReference type="InterPro" id="IPR001693">
    <property type="entry name" value="Calcitonin_peptide-like"/>
</dbReference>
<evidence type="ECO:0000259" key="11">
    <source>
        <dbReference type="SMART" id="SM00113"/>
    </source>
</evidence>
<evidence type="ECO:0000313" key="13">
    <source>
        <dbReference type="Proteomes" id="UP000437017"/>
    </source>
</evidence>
<dbReference type="PRINTS" id="PR00817">
    <property type="entry name" value="CALCITONINB"/>
</dbReference>
<dbReference type="Pfam" id="PF00214">
    <property type="entry name" value="Calc_CGRP_IAPP"/>
    <property type="match status" value="1"/>
</dbReference>
<comment type="similarity">
    <text evidence="2">Belongs to the calcitonin family.</text>
</comment>
<feature type="disulfide bond" evidence="9">
    <location>
        <begin position="86"/>
        <end position="91"/>
    </location>
</feature>
<comment type="caution">
    <text evidence="12">The sequence shown here is derived from an EMBL/GenBank/DDBJ whole genome shotgun (WGS) entry which is preliminary data.</text>
</comment>
<dbReference type="GO" id="GO:0007189">
    <property type="term" value="P:adenylate cyclase-activating G protein-coupled receptor signaling pathway"/>
    <property type="evidence" value="ECO:0007669"/>
    <property type="project" value="TreeGrafter"/>
</dbReference>
<sequence length="190" mass="21371">RVIMGFWKFPPFLVLSILVLYQAGMLHSAPFRSAFDSRFDPATLNEEELRLLLAAMVNDYEQMRARELEKEQKTEGSSITAQKRACNTATCMTHRLAGLLSRSGSMVKSNLLPTKMGFKIFGTFGSEQQNDSRKKVTALCTVRSAFDSRFDPATFTGEEFCLLLAAMVYDCKDRKALELEKKQKTEGSSV</sequence>
<dbReference type="GO" id="GO:0051480">
    <property type="term" value="P:regulation of cytosolic calcium ion concentration"/>
    <property type="evidence" value="ECO:0007669"/>
    <property type="project" value="TreeGrafter"/>
</dbReference>
<dbReference type="PROSITE" id="PS00258">
    <property type="entry name" value="CALCITONIN"/>
    <property type="match status" value="1"/>
</dbReference>
<evidence type="ECO:0000256" key="10">
    <source>
        <dbReference type="SAM" id="SignalP"/>
    </source>
</evidence>
<dbReference type="InterPro" id="IPR021116">
    <property type="entry name" value="Calcitonin/adrenomedullin"/>
</dbReference>
<evidence type="ECO:0000256" key="7">
    <source>
        <dbReference type="ARBA" id="ARBA00023170"/>
    </source>
</evidence>
<evidence type="ECO:0000256" key="4">
    <source>
        <dbReference type="ARBA" id="ARBA00022685"/>
    </source>
</evidence>
<feature type="signal peptide" evidence="10">
    <location>
        <begin position="1"/>
        <end position="28"/>
    </location>
</feature>
<comment type="subcellular location">
    <subcellularLocation>
        <location evidence="1">Secreted</location>
    </subcellularLocation>
</comment>
<dbReference type="InterPro" id="IPR021117">
    <property type="entry name" value="Calcitonin-like"/>
</dbReference>
<reference evidence="12 13" key="1">
    <citation type="journal article" date="2019" name="PLoS ONE">
        <title>Genomic analyses reveal an absence of contemporary introgressive admixture between fin whales and blue whales, despite known hybrids.</title>
        <authorList>
            <person name="Westbury M.V."/>
            <person name="Petersen B."/>
            <person name="Lorenzen E.D."/>
        </authorList>
    </citation>
    <scope>NUCLEOTIDE SEQUENCE [LARGE SCALE GENOMIC DNA]</scope>
    <source>
        <strain evidence="12">FinWhale-01</strain>
    </source>
</reference>
<evidence type="ECO:0000313" key="12">
    <source>
        <dbReference type="EMBL" id="KAB0396412.1"/>
    </source>
</evidence>
<dbReference type="PANTHER" id="PTHR10505:SF13">
    <property type="entry name" value="CALCITONIN GENE-RELATED PEPTIDE 1"/>
    <property type="match status" value="1"/>
</dbReference>
<dbReference type="GO" id="GO:0005179">
    <property type="term" value="F:hormone activity"/>
    <property type="evidence" value="ECO:0007669"/>
    <property type="project" value="InterPro"/>
</dbReference>
<feature type="chain" id="PRO_5024913864" description="Calcitonin receptor-stimulating peptide 1" evidence="10">
    <location>
        <begin position="29"/>
        <end position="190"/>
    </location>
</feature>
<evidence type="ECO:0000256" key="5">
    <source>
        <dbReference type="ARBA" id="ARBA00022729"/>
    </source>
</evidence>
<accession>A0A643C8I0</accession>
<dbReference type="PANTHER" id="PTHR10505">
    <property type="entry name" value="CALCITONIN-RELATED"/>
    <property type="match status" value="1"/>
</dbReference>
<dbReference type="Gene3D" id="6.10.250.2190">
    <property type="match status" value="1"/>
</dbReference>
<feature type="domain" description="Calcitonin peptide-like" evidence="11">
    <location>
        <begin position="83"/>
        <end position="125"/>
    </location>
</feature>
<dbReference type="OrthoDB" id="9929923at2759"/>
<dbReference type="GO" id="GO:0031716">
    <property type="term" value="F:calcitonin receptor binding"/>
    <property type="evidence" value="ECO:0007669"/>
    <property type="project" value="TreeGrafter"/>
</dbReference>
<gene>
    <name evidence="12" type="ORF">E2I00_015881</name>
</gene>
<name>A0A643C8I0_BALPH</name>